<dbReference type="InterPro" id="IPR050595">
    <property type="entry name" value="Bact_response_regulator"/>
</dbReference>
<dbReference type="InterPro" id="IPR011006">
    <property type="entry name" value="CheY-like_superfamily"/>
</dbReference>
<dbReference type="SUPFAM" id="SSF52172">
    <property type="entry name" value="CheY-like"/>
    <property type="match status" value="1"/>
</dbReference>
<evidence type="ECO:0000313" key="6">
    <source>
        <dbReference type="EMBL" id="VEH98440.1"/>
    </source>
</evidence>
<accession>A0A3S4W3N1</accession>
<proteinExistence type="predicted"/>
<dbReference type="Proteomes" id="UP000270036">
    <property type="component" value="Chromosome"/>
</dbReference>
<protein>
    <submittedName>
        <fullName evidence="6">Mycobacterial persistence regulator A</fullName>
    </submittedName>
    <submittedName>
        <fullName evidence="5">Response regulator receiver protein</fullName>
    </submittedName>
</protein>
<evidence type="ECO:0000259" key="4">
    <source>
        <dbReference type="PROSITE" id="PS50110"/>
    </source>
</evidence>
<dbReference type="SMART" id="SM00448">
    <property type="entry name" value="REC"/>
    <property type="match status" value="1"/>
</dbReference>
<dbReference type="KEGG" id="cant:NCTC13489_00974"/>
<dbReference type="InterPro" id="IPR001789">
    <property type="entry name" value="Sig_transdc_resp-reg_receiver"/>
</dbReference>
<dbReference type="PANTHER" id="PTHR44591">
    <property type="entry name" value="STRESS RESPONSE REGULATOR PROTEIN 1"/>
    <property type="match status" value="1"/>
</dbReference>
<evidence type="ECO:0000256" key="1">
    <source>
        <dbReference type="ARBA" id="ARBA00022553"/>
    </source>
</evidence>
<sequence>MNSKKIFIVDDDIAILDSLGTMLDFEGYEVNTFERGSEILKYVQRSNKPNIIILDMWLSGEDGRDICKKLKDNIDTKNIPVLMMSASRGLEQTAIQSGANDFIAKPFEIEDIITKLNYLSS</sequence>
<keyword evidence="7" id="KW-1185">Reference proteome</keyword>
<reference evidence="6 8" key="2">
    <citation type="submission" date="2018-12" db="EMBL/GenBank/DDBJ databases">
        <authorList>
            <consortium name="Pathogen Informatics"/>
        </authorList>
    </citation>
    <scope>NUCLEOTIDE SEQUENCE [LARGE SCALE GENOMIC DNA]</scope>
    <source>
        <strain evidence="6 8">NCTC13489</strain>
    </source>
</reference>
<evidence type="ECO:0000313" key="7">
    <source>
        <dbReference type="Proteomes" id="UP000028349"/>
    </source>
</evidence>
<reference evidence="5 7" key="1">
    <citation type="submission" date="2014-07" db="EMBL/GenBank/DDBJ databases">
        <authorList>
            <person name="Pisani N.G."/>
            <person name="Newman J.D."/>
        </authorList>
    </citation>
    <scope>NUCLEOTIDE SEQUENCE [LARGE SCALE GENOMIC DNA]</scope>
    <source>
        <strain evidence="5 7">LMG 24720</strain>
    </source>
</reference>
<name>A0A3S4W3N1_9FLAO</name>
<dbReference type="STRING" id="266748.HY04_13030"/>
<dbReference type="Proteomes" id="UP000028349">
    <property type="component" value="Unassembled WGS sequence"/>
</dbReference>
<dbReference type="EMBL" id="JPEP01000002">
    <property type="protein sequence ID" value="KEY19323.1"/>
    <property type="molecule type" value="Genomic_DNA"/>
</dbReference>
<keyword evidence="2" id="KW-0902">Two-component regulatory system</keyword>
<dbReference type="GO" id="GO:0000160">
    <property type="term" value="P:phosphorelay signal transduction system"/>
    <property type="evidence" value="ECO:0007669"/>
    <property type="project" value="UniProtKB-KW"/>
</dbReference>
<evidence type="ECO:0000256" key="3">
    <source>
        <dbReference type="PROSITE-ProRule" id="PRU00169"/>
    </source>
</evidence>
<dbReference type="Gene3D" id="3.40.50.2300">
    <property type="match status" value="1"/>
</dbReference>
<dbReference type="OrthoDB" id="9789181at2"/>
<feature type="modified residue" description="4-aspartylphosphate" evidence="3">
    <location>
        <position position="55"/>
    </location>
</feature>
<feature type="domain" description="Response regulatory" evidence="4">
    <location>
        <begin position="5"/>
        <end position="120"/>
    </location>
</feature>
<evidence type="ECO:0000313" key="5">
    <source>
        <dbReference type="EMBL" id="KEY19323.1"/>
    </source>
</evidence>
<dbReference type="RefSeq" id="WP_034720343.1">
    <property type="nucleotide sequence ID" value="NZ_FOIX01000003.1"/>
</dbReference>
<dbReference type="Pfam" id="PF00072">
    <property type="entry name" value="Response_reg"/>
    <property type="match status" value="1"/>
</dbReference>
<gene>
    <name evidence="6" type="primary">mprA_1</name>
    <name evidence="5" type="ORF">HY04_13030</name>
    <name evidence="6" type="ORF">NCTC13489_00974</name>
</gene>
<evidence type="ECO:0000313" key="8">
    <source>
        <dbReference type="Proteomes" id="UP000270036"/>
    </source>
</evidence>
<dbReference type="PROSITE" id="PS50110">
    <property type="entry name" value="RESPONSE_REGULATORY"/>
    <property type="match status" value="1"/>
</dbReference>
<organism evidence="6 8">
    <name type="scientific">Kaistella antarctica</name>
    <dbReference type="NCBI Taxonomy" id="266748"/>
    <lineage>
        <taxon>Bacteria</taxon>
        <taxon>Pseudomonadati</taxon>
        <taxon>Bacteroidota</taxon>
        <taxon>Flavobacteriia</taxon>
        <taxon>Flavobacteriales</taxon>
        <taxon>Weeksellaceae</taxon>
        <taxon>Chryseobacterium group</taxon>
        <taxon>Kaistella</taxon>
    </lineage>
</organism>
<dbReference type="EMBL" id="LR134441">
    <property type="protein sequence ID" value="VEH98440.1"/>
    <property type="molecule type" value="Genomic_DNA"/>
</dbReference>
<dbReference type="AlphaFoldDB" id="A0A3S4W3N1"/>
<dbReference type="PANTHER" id="PTHR44591:SF14">
    <property type="entry name" value="PROTEIN PILG"/>
    <property type="match status" value="1"/>
</dbReference>
<evidence type="ECO:0000256" key="2">
    <source>
        <dbReference type="ARBA" id="ARBA00023012"/>
    </source>
</evidence>
<keyword evidence="1 3" id="KW-0597">Phosphoprotein</keyword>